<dbReference type="SUPFAM" id="SSF81606">
    <property type="entry name" value="PP2C-like"/>
    <property type="match status" value="1"/>
</dbReference>
<dbReference type="AlphaFoldDB" id="A0A6C0I3V2"/>
<name>A0A6C0I3V2_9ZZZZ</name>
<dbReference type="EMBL" id="MN740098">
    <property type="protein sequence ID" value="QHT87688.1"/>
    <property type="molecule type" value="Genomic_DNA"/>
</dbReference>
<dbReference type="InterPro" id="IPR036457">
    <property type="entry name" value="PPM-type-like_dom_sf"/>
</dbReference>
<accession>A0A6C0I3V2</accession>
<reference evidence="1" key="1">
    <citation type="journal article" date="2020" name="Nature">
        <title>Giant virus diversity and host interactions through global metagenomics.</title>
        <authorList>
            <person name="Schulz F."/>
            <person name="Roux S."/>
            <person name="Paez-Espino D."/>
            <person name="Jungbluth S."/>
            <person name="Walsh D.A."/>
            <person name="Denef V.J."/>
            <person name="McMahon K.D."/>
            <person name="Konstantinidis K.T."/>
            <person name="Eloe-Fadrosh E.A."/>
            <person name="Kyrpides N.C."/>
            <person name="Woyke T."/>
        </authorList>
    </citation>
    <scope>NUCLEOTIDE SEQUENCE</scope>
    <source>
        <strain evidence="1">GVMAG-M-3300023184-190</strain>
    </source>
</reference>
<organism evidence="1">
    <name type="scientific">viral metagenome</name>
    <dbReference type="NCBI Taxonomy" id="1070528"/>
    <lineage>
        <taxon>unclassified sequences</taxon>
        <taxon>metagenomes</taxon>
        <taxon>organismal metagenomes</taxon>
    </lineage>
</organism>
<protein>
    <recommendedName>
        <fullName evidence="2">PPM-type phosphatase domain-containing protein</fullName>
    </recommendedName>
</protein>
<evidence type="ECO:0000313" key="1">
    <source>
        <dbReference type="EMBL" id="QHT87688.1"/>
    </source>
</evidence>
<evidence type="ECO:0008006" key="2">
    <source>
        <dbReference type="Google" id="ProtNLM"/>
    </source>
</evidence>
<proteinExistence type="predicted"/>
<sequence>MSTFANVNDTIGGGPITEEEIRNYLAGVDVSNEEVMAHTFIASGNCHIDNMAKGQDWIRSGVAASCSVTGRSFDWWLLTDGHGTFEVIDAIKAIPDDVLTMLMGAACPAKAVQEYLLVNNIVSGTMIGGSRSSGVTMALLRVFSDYGECIVVGDSEFRVYADDQIIYKTIGHSYDNPMEKERIRKDYPYAHIQSDTRPLLLSEERITVQKAYRVDYGSGVVLAPTQALGHNGKTGLAPEVIRFQFEPGKVYRVVAGSDGVFDMELIGCEKDAAMLATGSSEEIVEFYKNRWLQLWDYMESADAVTVKQKFRWTPKQADDISCFVVTIA</sequence>
<dbReference type="Gene3D" id="3.60.40.10">
    <property type="entry name" value="PPM-type phosphatase domain"/>
    <property type="match status" value="1"/>
</dbReference>